<dbReference type="EMBL" id="APHI01000002">
    <property type="protein sequence ID" value="EOA61960.1"/>
    <property type="molecule type" value="Genomic_DNA"/>
</dbReference>
<reference evidence="1 2" key="1">
    <citation type="submission" date="2013-03" db="EMBL/GenBank/DDBJ databases">
        <title>Genome sequence of Anaplasma phagocytophilum strain CRT38.</title>
        <authorList>
            <person name="Felsheim R.F."/>
            <person name="Kurtti T.J."/>
            <person name="Munderloh U.G."/>
        </authorList>
    </citation>
    <scope>NUCLEOTIDE SEQUENCE [LARGE SCALE GENOMIC DNA]</scope>
    <source>
        <strain evidence="1 2">CRT38</strain>
    </source>
</reference>
<organism evidence="1 2">
    <name type="scientific">Anaplasma phagocytophilum str. CRT38</name>
    <dbReference type="NCBI Taxonomy" id="1269275"/>
    <lineage>
        <taxon>Bacteria</taxon>
        <taxon>Pseudomonadati</taxon>
        <taxon>Pseudomonadota</taxon>
        <taxon>Alphaproteobacteria</taxon>
        <taxon>Rickettsiales</taxon>
        <taxon>Anaplasmataceae</taxon>
        <taxon>Anaplasma</taxon>
        <taxon>phagocytophilum group</taxon>
    </lineage>
</organism>
<sequence>MIKGIVHTHALGILWMLGSLMTSKCSTNASNAYINSSELSNWVYGVNNRLIFSGSCTIMNRVFYVL</sequence>
<name>S6G5B8_ANAPH</name>
<dbReference type="AlphaFoldDB" id="S6G5B8"/>
<proteinExistence type="predicted"/>
<accession>S6G5B8</accession>
<dbReference type="Proteomes" id="UP000053165">
    <property type="component" value="Unassembled WGS sequence"/>
</dbReference>
<evidence type="ECO:0000313" key="1">
    <source>
        <dbReference type="EMBL" id="EOA61960.1"/>
    </source>
</evidence>
<evidence type="ECO:0000313" key="2">
    <source>
        <dbReference type="Proteomes" id="UP000053165"/>
    </source>
</evidence>
<protein>
    <submittedName>
        <fullName evidence="1">Uncharacterized protein</fullName>
    </submittedName>
</protein>
<gene>
    <name evidence="1" type="ORF">CRT38_01792</name>
</gene>
<comment type="caution">
    <text evidence="1">The sequence shown here is derived from an EMBL/GenBank/DDBJ whole genome shotgun (WGS) entry which is preliminary data.</text>
</comment>